<dbReference type="Gene3D" id="2.40.420.20">
    <property type="match status" value="1"/>
</dbReference>
<keyword evidence="6" id="KW-1185">Reference proteome</keyword>
<accession>A0ABW6BQV2</accession>
<feature type="domain" description="CzcB-like barrel-sandwich hybrid" evidence="4">
    <location>
        <begin position="72"/>
        <end position="211"/>
    </location>
</feature>
<feature type="region of interest" description="Disordered" evidence="2">
    <location>
        <begin position="383"/>
        <end position="402"/>
    </location>
</feature>
<evidence type="ECO:0000313" key="5">
    <source>
        <dbReference type="EMBL" id="MFD2999322.1"/>
    </source>
</evidence>
<gene>
    <name evidence="5" type="ORF">ACFS7Z_03030</name>
</gene>
<dbReference type="EMBL" id="JBHUOX010000002">
    <property type="protein sequence ID" value="MFD2999322.1"/>
    <property type="molecule type" value="Genomic_DNA"/>
</dbReference>
<feature type="transmembrane region" description="Helical" evidence="3">
    <location>
        <begin position="7"/>
        <end position="26"/>
    </location>
</feature>
<dbReference type="Gene3D" id="1.10.287.470">
    <property type="entry name" value="Helix hairpin bin"/>
    <property type="match status" value="1"/>
</dbReference>
<dbReference type="PANTHER" id="PTHR30469:SF15">
    <property type="entry name" value="HLYD FAMILY OF SECRETION PROTEINS"/>
    <property type="match status" value="1"/>
</dbReference>
<name>A0ABW6BQV2_9BACT</name>
<organism evidence="5 6">
    <name type="scientific">Pontibacter toksunensis</name>
    <dbReference type="NCBI Taxonomy" id="1332631"/>
    <lineage>
        <taxon>Bacteria</taxon>
        <taxon>Pseudomonadati</taxon>
        <taxon>Bacteroidota</taxon>
        <taxon>Cytophagia</taxon>
        <taxon>Cytophagales</taxon>
        <taxon>Hymenobacteraceae</taxon>
        <taxon>Pontibacter</taxon>
    </lineage>
</organism>
<evidence type="ECO:0000313" key="6">
    <source>
        <dbReference type="Proteomes" id="UP001597641"/>
    </source>
</evidence>
<proteinExistence type="inferred from homology"/>
<dbReference type="SUPFAM" id="SSF111369">
    <property type="entry name" value="HlyD-like secretion proteins"/>
    <property type="match status" value="1"/>
</dbReference>
<dbReference type="Gene3D" id="2.40.50.100">
    <property type="match status" value="1"/>
</dbReference>
<dbReference type="RefSeq" id="WP_377480716.1">
    <property type="nucleotide sequence ID" value="NZ_JBHUOX010000002.1"/>
</dbReference>
<dbReference type="Proteomes" id="UP001597641">
    <property type="component" value="Unassembled WGS sequence"/>
</dbReference>
<feature type="compositionally biased region" description="Polar residues" evidence="2">
    <location>
        <begin position="390"/>
        <end position="402"/>
    </location>
</feature>
<keyword evidence="3" id="KW-0472">Membrane</keyword>
<sequence>MTKKKTIIISVFVLLVSAAITLFVFMTEPEAQREAATKKTAMLVDVVQVNRGNYVPTVVATGTVQAAKDIILSPQVGGEIVSISENFIPGSFVKKGEVLLQINPADYRNILQLRQSDLQLARSELSVEMGRQDVARKDFELIGAELAADNRDLVLRKPQLEAARANIAASEAAVNQARLDLQRTTIRAPFDAHIISRSVNVGSQVAPGAELGRLVGMDEYWVAANVPMSKISWLSFAEKDAAKASDVRVTNDTSWPSSQFRKGKLFRLVGALDTQTRMARVLVSVPDPLARAARYDTIPPLMIGTFVETHIEAREIKDAIRLSRDYIRKDETVWVMEDGKLSIRDVEILFQDADYAYISKGLSDNDMVVTTDLSTVVEGSGLRTEKAGASNETAQRQEGGQE</sequence>
<dbReference type="InterPro" id="IPR058647">
    <property type="entry name" value="BSH_CzcB-like"/>
</dbReference>
<dbReference type="Pfam" id="PF25973">
    <property type="entry name" value="BSH_CzcB"/>
    <property type="match status" value="1"/>
</dbReference>
<keyword evidence="3" id="KW-0812">Transmembrane</keyword>
<evidence type="ECO:0000259" key="4">
    <source>
        <dbReference type="Pfam" id="PF25973"/>
    </source>
</evidence>
<comment type="caution">
    <text evidence="5">The sequence shown here is derived from an EMBL/GenBank/DDBJ whole genome shotgun (WGS) entry which is preliminary data.</text>
</comment>
<protein>
    <submittedName>
        <fullName evidence="5">Efflux RND transporter periplasmic adaptor subunit</fullName>
    </submittedName>
</protein>
<evidence type="ECO:0000256" key="1">
    <source>
        <dbReference type="ARBA" id="ARBA00009477"/>
    </source>
</evidence>
<reference evidence="6" key="1">
    <citation type="journal article" date="2019" name="Int. J. Syst. Evol. Microbiol.">
        <title>The Global Catalogue of Microorganisms (GCM) 10K type strain sequencing project: providing services to taxonomists for standard genome sequencing and annotation.</title>
        <authorList>
            <consortium name="The Broad Institute Genomics Platform"/>
            <consortium name="The Broad Institute Genome Sequencing Center for Infectious Disease"/>
            <person name="Wu L."/>
            <person name="Ma J."/>
        </authorList>
    </citation>
    <scope>NUCLEOTIDE SEQUENCE [LARGE SCALE GENOMIC DNA]</scope>
    <source>
        <strain evidence="6">KCTC 23984</strain>
    </source>
</reference>
<dbReference type="NCBIfam" id="TIGR01730">
    <property type="entry name" value="RND_mfp"/>
    <property type="match status" value="1"/>
</dbReference>
<dbReference type="Gene3D" id="2.40.30.170">
    <property type="match status" value="1"/>
</dbReference>
<dbReference type="InterPro" id="IPR006143">
    <property type="entry name" value="RND_pump_MFP"/>
</dbReference>
<comment type="similarity">
    <text evidence="1">Belongs to the membrane fusion protein (MFP) (TC 8.A.1) family.</text>
</comment>
<evidence type="ECO:0000256" key="3">
    <source>
        <dbReference type="SAM" id="Phobius"/>
    </source>
</evidence>
<evidence type="ECO:0000256" key="2">
    <source>
        <dbReference type="SAM" id="MobiDB-lite"/>
    </source>
</evidence>
<dbReference type="PANTHER" id="PTHR30469">
    <property type="entry name" value="MULTIDRUG RESISTANCE PROTEIN MDTA"/>
    <property type="match status" value="1"/>
</dbReference>
<keyword evidence="3" id="KW-1133">Transmembrane helix</keyword>